<evidence type="ECO:0000256" key="1">
    <source>
        <dbReference type="ARBA" id="ARBA00022723"/>
    </source>
</evidence>
<dbReference type="PANTHER" id="PTHR46600:SF11">
    <property type="entry name" value="THAP DOMAIN-CONTAINING PROTEIN 10"/>
    <property type="match status" value="1"/>
</dbReference>
<keyword evidence="4" id="KW-0238">DNA-binding</keyword>
<gene>
    <name evidence="5" type="ORF">YQE_11786</name>
</gene>
<dbReference type="HOGENOM" id="CLU_147579_1_0_1"/>
<organism evidence="5">
    <name type="scientific">Dendroctonus ponderosae</name>
    <name type="common">Mountain pine beetle</name>
    <dbReference type="NCBI Taxonomy" id="77166"/>
    <lineage>
        <taxon>Eukaryota</taxon>
        <taxon>Metazoa</taxon>
        <taxon>Ecdysozoa</taxon>
        <taxon>Arthropoda</taxon>
        <taxon>Hexapoda</taxon>
        <taxon>Insecta</taxon>
        <taxon>Pterygota</taxon>
        <taxon>Neoptera</taxon>
        <taxon>Endopterygota</taxon>
        <taxon>Coleoptera</taxon>
        <taxon>Polyphaga</taxon>
        <taxon>Cucujiformia</taxon>
        <taxon>Curculionidae</taxon>
        <taxon>Scolytinae</taxon>
        <taxon>Dendroctonus</taxon>
    </lineage>
</organism>
<feature type="non-terminal residue" evidence="5">
    <location>
        <position position="1"/>
    </location>
</feature>
<dbReference type="InterPro" id="IPR038441">
    <property type="entry name" value="THAP_Znf_sf"/>
</dbReference>
<name>N6TQI1_DENPD</name>
<dbReference type="EMBL" id="KB741266">
    <property type="protein sequence ID" value="ENN71490.1"/>
    <property type="molecule type" value="Genomic_DNA"/>
</dbReference>
<dbReference type="OMA" id="RCAIPSQ"/>
<keyword evidence="1" id="KW-0479">Metal-binding</keyword>
<keyword evidence="3" id="KW-0862">Zinc</keyword>
<evidence type="ECO:0000313" key="5">
    <source>
        <dbReference type="EMBL" id="ENN71490.1"/>
    </source>
</evidence>
<dbReference type="SMART" id="SM00980">
    <property type="entry name" value="THAP"/>
    <property type="match status" value="1"/>
</dbReference>
<evidence type="ECO:0000256" key="3">
    <source>
        <dbReference type="ARBA" id="ARBA00022833"/>
    </source>
</evidence>
<dbReference type="PROSITE" id="PS50950">
    <property type="entry name" value="ZF_THAP"/>
    <property type="match status" value="1"/>
</dbReference>
<protein>
    <submittedName>
        <fullName evidence="5">Uncharacterized protein</fullName>
    </submittedName>
</protein>
<reference evidence="5" key="1">
    <citation type="journal article" date="2013" name="Genome Biol.">
        <title>Draft genome of the mountain pine beetle, Dendroctonus ponderosae Hopkins, a major forest pest.</title>
        <authorList>
            <person name="Keeling C.I."/>
            <person name="Yuen M.M."/>
            <person name="Liao N.Y."/>
            <person name="Docking T.R."/>
            <person name="Chan S.K."/>
            <person name="Taylor G.A."/>
            <person name="Palmquist D.L."/>
            <person name="Jackman S.D."/>
            <person name="Nguyen A."/>
            <person name="Li M."/>
            <person name="Henderson H."/>
            <person name="Janes J.K."/>
            <person name="Zhao Y."/>
            <person name="Pandoh P."/>
            <person name="Moore R."/>
            <person name="Sperling F.A."/>
            <person name="Huber D.P."/>
            <person name="Birol I."/>
            <person name="Jones S.J."/>
            <person name="Bohlmann J."/>
        </authorList>
    </citation>
    <scope>NUCLEOTIDE SEQUENCE</scope>
</reference>
<proteinExistence type="predicted"/>
<dbReference type="InterPro" id="IPR006612">
    <property type="entry name" value="THAP_Znf"/>
</dbReference>
<dbReference type="SUPFAM" id="SSF57716">
    <property type="entry name" value="Glucocorticoid receptor-like (DNA-binding domain)"/>
    <property type="match status" value="1"/>
</dbReference>
<dbReference type="GO" id="GO:0008270">
    <property type="term" value="F:zinc ion binding"/>
    <property type="evidence" value="ECO:0007669"/>
    <property type="project" value="UniProtKB-KW"/>
</dbReference>
<evidence type="ECO:0000256" key="2">
    <source>
        <dbReference type="ARBA" id="ARBA00022771"/>
    </source>
</evidence>
<evidence type="ECO:0000256" key="4">
    <source>
        <dbReference type="ARBA" id="ARBA00023125"/>
    </source>
</evidence>
<dbReference type="Pfam" id="PF05485">
    <property type="entry name" value="THAP"/>
    <property type="match status" value="1"/>
</dbReference>
<accession>N6TQI1</accession>
<dbReference type="InterPro" id="IPR026516">
    <property type="entry name" value="THAP1/10"/>
</dbReference>
<dbReference type="AlphaFoldDB" id="N6TQI1"/>
<sequence length="117" mass="13697">MQRTRKTLTTKSRCYCSVFGCSNYITPQISLHIFPPDPKMRKKWSDSLQMTKPIGRGMRVCSEHFVKNDFFITTEHSVRRRLKRCAIPSQKLPGDFERELEKIQTISAVNETDMLNK</sequence>
<dbReference type="Gene3D" id="6.20.210.20">
    <property type="entry name" value="THAP domain"/>
    <property type="match status" value="1"/>
</dbReference>
<dbReference type="PANTHER" id="PTHR46600">
    <property type="entry name" value="THAP DOMAIN-CONTAINING"/>
    <property type="match status" value="1"/>
</dbReference>
<keyword evidence="2" id="KW-0863">Zinc-finger</keyword>
<dbReference type="GO" id="GO:0043565">
    <property type="term" value="F:sequence-specific DNA binding"/>
    <property type="evidence" value="ECO:0007669"/>
    <property type="project" value="InterPro"/>
</dbReference>
<dbReference type="SMART" id="SM00692">
    <property type="entry name" value="DM3"/>
    <property type="match status" value="1"/>
</dbReference>